<dbReference type="Gene3D" id="1.10.1370.30">
    <property type="match status" value="1"/>
</dbReference>
<dbReference type="CDD" id="cd09606">
    <property type="entry name" value="M3B_PepF"/>
    <property type="match status" value="1"/>
</dbReference>
<gene>
    <name evidence="1" type="ORF">D9X91_14430</name>
</gene>
<dbReference type="Proteomes" id="UP000276770">
    <property type="component" value="Unassembled WGS sequence"/>
</dbReference>
<dbReference type="AlphaFoldDB" id="A0A3L7JU49"/>
<proteinExistence type="predicted"/>
<dbReference type="EMBL" id="RCVZ01000010">
    <property type="protein sequence ID" value="RLQ94256.1"/>
    <property type="molecule type" value="Genomic_DNA"/>
</dbReference>
<evidence type="ECO:0000313" key="1">
    <source>
        <dbReference type="EMBL" id="RLQ94256.1"/>
    </source>
</evidence>
<dbReference type="OrthoDB" id="9762795at2"/>
<sequence length="557" mass="65529">MNQLRTIFDSLTYEHDYHKLIEEFDNAATFDQQNGVFMKLNDLRFSFETALNYARLQHFRNMQDEYYSSEYQKFSQFETTYSKLTGVFYRSLLKAKFRDELENLYGKQLFSLAKIKQNSYSEDIEEELQKENRLIADYQSLLGKSVIQYDNQTFSLSSITPYLSSSDRNTRRKAHLAKTAFFMEHENELDDILDELVITRNQIAEKLGMTSFIQLGYNRMNRTGHTPEDLKQYRKQVARHGIPFVAKLRDKQAKRIGVSKLKYFDENCLFPEGAPAPKGSHKDILSTFKMMFDELGPETKDFFHELTSKNNMDLAFREGKWGGNFATFVGEDKSPFLFTNFHGISNDIRVFTHEAGHAFQFFMSRHWNIPEYLLPYDSAEVFSFAMERIAWPWMNQFFGEETEKYQLAHLTTAFTYMPLASAVDEFEHFLYEQPQVSTSDRKKMWRDLEQKYMPERDYDGNEFLKSGTGFYEIAHLFTTPFYFMDYDLAHYCSVQIWALHQKNPSKAWKTYLNMCRIGGSQPFHELIKNAGLLSPFEENSVKVLLSDVEEWIETAGD</sequence>
<dbReference type="RefSeq" id="WP_121681347.1">
    <property type="nucleotide sequence ID" value="NZ_RCVZ01000010.1"/>
</dbReference>
<organism evidence="1 2">
    <name type="scientific">Falsibacillus albus</name>
    <dbReference type="NCBI Taxonomy" id="2478915"/>
    <lineage>
        <taxon>Bacteria</taxon>
        <taxon>Bacillati</taxon>
        <taxon>Bacillota</taxon>
        <taxon>Bacilli</taxon>
        <taxon>Bacillales</taxon>
        <taxon>Bacillaceae</taxon>
        <taxon>Falsibacillus</taxon>
    </lineage>
</organism>
<keyword evidence="2" id="KW-1185">Reference proteome</keyword>
<reference evidence="1 2" key="1">
    <citation type="submission" date="2018-10" db="EMBL/GenBank/DDBJ databases">
        <title>Falsibacillus sp. genome draft.</title>
        <authorList>
            <person name="Shi S."/>
        </authorList>
    </citation>
    <scope>NUCLEOTIDE SEQUENCE [LARGE SCALE GENOMIC DNA]</scope>
    <source>
        <strain evidence="1 2">GY 10110</strain>
    </source>
</reference>
<dbReference type="NCBIfam" id="TIGR02289">
    <property type="entry name" value="M3_not_pepF"/>
    <property type="match status" value="1"/>
</dbReference>
<protein>
    <submittedName>
        <fullName evidence="1">M3 family oligoendopeptidase</fullName>
    </submittedName>
</protein>
<name>A0A3L7JU49_9BACI</name>
<accession>A0A3L7JU49</accession>
<evidence type="ECO:0000313" key="2">
    <source>
        <dbReference type="Proteomes" id="UP000276770"/>
    </source>
</evidence>
<dbReference type="InterPro" id="IPR011976">
    <property type="entry name" value="Pept_M3B_oligopep-rel"/>
</dbReference>
<comment type="caution">
    <text evidence="1">The sequence shown here is derived from an EMBL/GenBank/DDBJ whole genome shotgun (WGS) entry which is preliminary data.</text>
</comment>
<dbReference type="SUPFAM" id="SSF55486">
    <property type="entry name" value="Metalloproteases ('zincins'), catalytic domain"/>
    <property type="match status" value="1"/>
</dbReference>